<dbReference type="PANTHER" id="PTHR31845">
    <property type="entry name" value="FINGER DOMAIN PROTEIN, PUTATIVE-RELATED"/>
    <property type="match status" value="1"/>
</dbReference>
<name>A0A427XTD0_9TREE</name>
<keyword evidence="3" id="KW-0238">DNA-binding</keyword>
<feature type="compositionally biased region" description="Basic and acidic residues" evidence="6">
    <location>
        <begin position="318"/>
        <end position="343"/>
    </location>
</feature>
<dbReference type="GO" id="GO:0000981">
    <property type="term" value="F:DNA-binding transcription factor activity, RNA polymerase II-specific"/>
    <property type="evidence" value="ECO:0007669"/>
    <property type="project" value="InterPro"/>
</dbReference>
<dbReference type="GO" id="GO:0005634">
    <property type="term" value="C:nucleus"/>
    <property type="evidence" value="ECO:0007669"/>
    <property type="project" value="UniProtKB-SubCell"/>
</dbReference>
<feature type="region of interest" description="Disordered" evidence="6">
    <location>
        <begin position="267"/>
        <end position="288"/>
    </location>
</feature>
<reference evidence="8 9" key="1">
    <citation type="submission" date="2018-11" db="EMBL/GenBank/DDBJ databases">
        <title>Genome sequence of Apiotrichum porosum DSM 27194.</title>
        <authorList>
            <person name="Aliyu H."/>
            <person name="Gorte O."/>
            <person name="Ochsenreither K."/>
        </authorList>
    </citation>
    <scope>NUCLEOTIDE SEQUENCE [LARGE SCALE GENOMIC DNA]</scope>
    <source>
        <strain evidence="8 9">DSM 27194</strain>
    </source>
</reference>
<dbReference type="PROSITE" id="PS00463">
    <property type="entry name" value="ZN2_CY6_FUNGAL_1"/>
    <property type="match status" value="1"/>
</dbReference>
<dbReference type="InterPro" id="IPR001138">
    <property type="entry name" value="Zn2Cys6_DnaBD"/>
</dbReference>
<dbReference type="PROSITE" id="PS50048">
    <property type="entry name" value="ZN2_CY6_FUNGAL_2"/>
    <property type="match status" value="1"/>
</dbReference>
<evidence type="ECO:0000313" key="9">
    <source>
        <dbReference type="Proteomes" id="UP000279236"/>
    </source>
</evidence>
<keyword evidence="4" id="KW-0804">Transcription</keyword>
<organism evidence="8 9">
    <name type="scientific">Apiotrichum porosum</name>
    <dbReference type="NCBI Taxonomy" id="105984"/>
    <lineage>
        <taxon>Eukaryota</taxon>
        <taxon>Fungi</taxon>
        <taxon>Dikarya</taxon>
        <taxon>Basidiomycota</taxon>
        <taxon>Agaricomycotina</taxon>
        <taxon>Tremellomycetes</taxon>
        <taxon>Trichosporonales</taxon>
        <taxon>Trichosporonaceae</taxon>
        <taxon>Apiotrichum</taxon>
    </lineage>
</organism>
<dbReference type="SUPFAM" id="SSF57701">
    <property type="entry name" value="Zn2/Cys6 DNA-binding domain"/>
    <property type="match status" value="1"/>
</dbReference>
<feature type="domain" description="Zn(2)-C6 fungal-type" evidence="7">
    <location>
        <begin position="37"/>
        <end position="68"/>
    </location>
</feature>
<keyword evidence="5" id="KW-0539">Nucleus</keyword>
<feature type="region of interest" description="Disordered" evidence="6">
    <location>
        <begin position="315"/>
        <end position="343"/>
    </location>
</feature>
<proteinExistence type="predicted"/>
<feature type="region of interest" description="Disordered" evidence="6">
    <location>
        <begin position="114"/>
        <end position="133"/>
    </location>
</feature>
<dbReference type="Proteomes" id="UP000279236">
    <property type="component" value="Unassembled WGS sequence"/>
</dbReference>
<dbReference type="GeneID" id="39592820"/>
<accession>A0A427XTD0</accession>
<evidence type="ECO:0000256" key="4">
    <source>
        <dbReference type="ARBA" id="ARBA00023163"/>
    </source>
</evidence>
<dbReference type="RefSeq" id="XP_028476528.1">
    <property type="nucleotide sequence ID" value="XM_028623595.1"/>
</dbReference>
<dbReference type="AlphaFoldDB" id="A0A427XTD0"/>
<dbReference type="Pfam" id="PF00172">
    <property type="entry name" value="Zn_clus"/>
    <property type="match status" value="1"/>
</dbReference>
<dbReference type="OrthoDB" id="3163292at2759"/>
<evidence type="ECO:0000256" key="5">
    <source>
        <dbReference type="ARBA" id="ARBA00023242"/>
    </source>
</evidence>
<evidence type="ECO:0000259" key="7">
    <source>
        <dbReference type="PROSITE" id="PS50048"/>
    </source>
</evidence>
<evidence type="ECO:0000313" key="8">
    <source>
        <dbReference type="EMBL" id="RSH82073.1"/>
    </source>
</evidence>
<dbReference type="EMBL" id="RSCE01000006">
    <property type="protein sequence ID" value="RSH82073.1"/>
    <property type="molecule type" value="Genomic_DNA"/>
</dbReference>
<evidence type="ECO:0000256" key="6">
    <source>
        <dbReference type="SAM" id="MobiDB-lite"/>
    </source>
</evidence>
<feature type="compositionally biased region" description="Polar residues" evidence="6">
    <location>
        <begin position="121"/>
        <end position="133"/>
    </location>
</feature>
<dbReference type="InterPro" id="IPR036864">
    <property type="entry name" value="Zn2-C6_fun-type_DNA-bd_sf"/>
</dbReference>
<evidence type="ECO:0000256" key="3">
    <source>
        <dbReference type="ARBA" id="ARBA00023125"/>
    </source>
</evidence>
<dbReference type="InterPro" id="IPR051089">
    <property type="entry name" value="prtT"/>
</dbReference>
<comment type="caution">
    <text evidence="8">The sequence shown here is derived from an EMBL/GenBank/DDBJ whole genome shotgun (WGS) entry which is preliminary data.</text>
</comment>
<dbReference type="CDD" id="cd12148">
    <property type="entry name" value="fungal_TF_MHR"/>
    <property type="match status" value="1"/>
</dbReference>
<dbReference type="GO" id="GO:0008270">
    <property type="term" value="F:zinc ion binding"/>
    <property type="evidence" value="ECO:0007669"/>
    <property type="project" value="InterPro"/>
</dbReference>
<dbReference type="Gene3D" id="4.10.240.10">
    <property type="entry name" value="Zn(2)-C6 fungal-type DNA-binding domain"/>
    <property type="match status" value="1"/>
</dbReference>
<gene>
    <name evidence="8" type="ORF">EHS24_008277</name>
</gene>
<protein>
    <recommendedName>
        <fullName evidence="7">Zn(2)-C6 fungal-type domain-containing protein</fullName>
    </recommendedName>
</protein>
<evidence type="ECO:0000256" key="1">
    <source>
        <dbReference type="ARBA" id="ARBA00004123"/>
    </source>
</evidence>
<comment type="subcellular location">
    <subcellularLocation>
        <location evidence="1">Nucleus</location>
    </subcellularLocation>
</comment>
<keyword evidence="2" id="KW-0805">Transcription regulation</keyword>
<dbReference type="CDD" id="cd00067">
    <property type="entry name" value="GAL4"/>
    <property type="match status" value="1"/>
</dbReference>
<keyword evidence="9" id="KW-1185">Reference proteome</keyword>
<evidence type="ECO:0000256" key="2">
    <source>
        <dbReference type="ARBA" id="ARBA00023015"/>
    </source>
</evidence>
<dbReference type="PANTHER" id="PTHR31845:SF17">
    <property type="entry name" value="ZN(II)2CYS6 TRANSCRIPTION FACTOR (EUROFUNG)"/>
    <property type="match status" value="1"/>
</dbReference>
<sequence length="884" mass="98664">MAHQGSADAMTFDDGYGTTTGSSGHNDDLRMEIPSRACDACRKMKIRCIDKENPPCKRCRHMKLQCRFAMAPVPRVVLEEQEATKSRLELLEGHVTGIFEKLDEMSNVLFRLARPRPAPGTPSTTEGQLDTVSPRTAMSAASVSGYVRDSQSIGVLTTPGDQLPPPQRPMSAPSVQDRPRLRDYPAPMSVISAHSVHSVPPAIASSTGSIGTPWSRPDDMGVPLHEPVPSHIHATVMPSLMPNPAAEAVAAATGVGAFDGHRPNGFPSHIVRSMSPSTMSEDDALESAMEGEPFRHFTQREEELHFMDQGFHLGIAAKKREGSKTSRDTKRRRTEGPDGVAHDVEWIPSPIREKGDPIRDSSDPISMGYLSVDEGQRLFQAFFKYAHPFVPVFDPREDTWESLRRRSPFCIAVILLVALRQREATGPPSELSRCIQEQVERMAKITLFSPLATLETVQGLAVLISYSEHAWRTCCHAMALAVDMRLYRCLPYLHKIKCDARQPHHMLERQRPLVVGARLWLALVRLAYEISYNHALPILFPSQGGKRTQYARELLDHPLSTLYDTRLVISTEMCEIREPAFRPYESVASLDQVEMDETLRRANQGIHELYEYWYDYYESKGVPREHFLRIELDNQKSYAIMFGNSLAWYGVQTKDDVKRLSPDRQLWVTAAMRSAAFLVSSVANKRLEKDSEFGNHNFHVGIVATARYLIRMCELLPDASDLFTISLDIDRLLIKLPYYPVRPFADGLRRTVARAREQGILPYTRMSEQASRAPVPSPPSAPEVVAEAVNQFPGFNPFPWNDPVQTINSLAPGPGGMLATASVPDSNNIGSLLVPGLWTDEFNLAAWFPQNDDSAAAGNLDISALDVDMANWFPAAPQVWHQQG</sequence>
<dbReference type="GO" id="GO:0000976">
    <property type="term" value="F:transcription cis-regulatory region binding"/>
    <property type="evidence" value="ECO:0007669"/>
    <property type="project" value="TreeGrafter"/>
</dbReference>
<feature type="region of interest" description="Disordered" evidence="6">
    <location>
        <begin position="158"/>
        <end position="178"/>
    </location>
</feature>
<dbReference type="SMART" id="SM00066">
    <property type="entry name" value="GAL4"/>
    <property type="match status" value="1"/>
</dbReference>